<proteinExistence type="predicted"/>
<name>A0AAD6B4U2_9TELE</name>
<protein>
    <submittedName>
        <fullName evidence="1">Uncharacterized protein</fullName>
    </submittedName>
</protein>
<organism evidence="1 2">
    <name type="scientific">Pogonophryne albipinna</name>
    <dbReference type="NCBI Taxonomy" id="1090488"/>
    <lineage>
        <taxon>Eukaryota</taxon>
        <taxon>Metazoa</taxon>
        <taxon>Chordata</taxon>
        <taxon>Craniata</taxon>
        <taxon>Vertebrata</taxon>
        <taxon>Euteleostomi</taxon>
        <taxon>Actinopterygii</taxon>
        <taxon>Neopterygii</taxon>
        <taxon>Teleostei</taxon>
        <taxon>Neoteleostei</taxon>
        <taxon>Acanthomorphata</taxon>
        <taxon>Eupercaria</taxon>
        <taxon>Perciformes</taxon>
        <taxon>Notothenioidei</taxon>
        <taxon>Pogonophryne</taxon>
    </lineage>
</organism>
<accession>A0AAD6B4U2</accession>
<evidence type="ECO:0000313" key="2">
    <source>
        <dbReference type="Proteomes" id="UP001219934"/>
    </source>
</evidence>
<dbReference type="Proteomes" id="UP001219934">
    <property type="component" value="Unassembled WGS sequence"/>
</dbReference>
<keyword evidence="2" id="KW-1185">Reference proteome</keyword>
<reference evidence="1" key="1">
    <citation type="submission" date="2022-11" db="EMBL/GenBank/DDBJ databases">
        <title>Chromosome-level genome of Pogonophryne albipinna.</title>
        <authorList>
            <person name="Jo E."/>
        </authorList>
    </citation>
    <scope>NUCLEOTIDE SEQUENCE</scope>
    <source>
        <strain evidence="1">SGF0006</strain>
        <tissue evidence="1">Muscle</tissue>
    </source>
</reference>
<sequence length="263" mass="28925">MPIPETSLPLSRAAGLQGPRGAAWRSWGGRGEERRMLLDSGLLSASIVDDVSCHQCRSRQAVQVTGSFEAGVVSFKEQRSVIRESSEACVLPAGRGAHTVALQVTRELLRQEERKQRVLNDPGMEKDCSRLRPQPSQPSFDSYQFEEVHKKFPLFPRPGQKEHCWYHTPPAGVKPPLLSSVDNELELSEVGGGSKVVAGRDLETDTMWGPYPGILQSEGSTEDPDTEVRPPLTSCKESVMVTEAEPLSLCINPYTHGHDALPE</sequence>
<dbReference type="AlphaFoldDB" id="A0AAD6B4U2"/>
<comment type="caution">
    <text evidence="1">The sequence shown here is derived from an EMBL/GenBank/DDBJ whole genome shotgun (WGS) entry which is preliminary data.</text>
</comment>
<evidence type="ECO:0000313" key="1">
    <source>
        <dbReference type="EMBL" id="KAJ4938046.1"/>
    </source>
</evidence>
<dbReference type="EMBL" id="JAPTMU010000009">
    <property type="protein sequence ID" value="KAJ4938046.1"/>
    <property type="molecule type" value="Genomic_DNA"/>
</dbReference>
<gene>
    <name evidence="1" type="ORF">JOQ06_002672</name>
</gene>